<proteinExistence type="predicted"/>
<protein>
    <submittedName>
        <fullName evidence="1">Uncharacterized protein</fullName>
    </submittedName>
</protein>
<dbReference type="AlphaFoldDB" id="A0A9D3YFM3"/>
<organism evidence="1 2">
    <name type="scientific">Dreissena polymorpha</name>
    <name type="common">Zebra mussel</name>
    <name type="synonym">Mytilus polymorpha</name>
    <dbReference type="NCBI Taxonomy" id="45954"/>
    <lineage>
        <taxon>Eukaryota</taxon>
        <taxon>Metazoa</taxon>
        <taxon>Spiralia</taxon>
        <taxon>Lophotrochozoa</taxon>
        <taxon>Mollusca</taxon>
        <taxon>Bivalvia</taxon>
        <taxon>Autobranchia</taxon>
        <taxon>Heteroconchia</taxon>
        <taxon>Euheterodonta</taxon>
        <taxon>Imparidentia</taxon>
        <taxon>Neoheterodontei</taxon>
        <taxon>Myida</taxon>
        <taxon>Dreissenoidea</taxon>
        <taxon>Dreissenidae</taxon>
        <taxon>Dreissena</taxon>
    </lineage>
</organism>
<reference evidence="1" key="1">
    <citation type="journal article" date="2019" name="bioRxiv">
        <title>The Genome of the Zebra Mussel, Dreissena polymorpha: A Resource for Invasive Species Research.</title>
        <authorList>
            <person name="McCartney M.A."/>
            <person name="Auch B."/>
            <person name="Kono T."/>
            <person name="Mallez S."/>
            <person name="Zhang Y."/>
            <person name="Obille A."/>
            <person name="Becker A."/>
            <person name="Abrahante J.E."/>
            <person name="Garbe J."/>
            <person name="Badalamenti J.P."/>
            <person name="Herman A."/>
            <person name="Mangelson H."/>
            <person name="Liachko I."/>
            <person name="Sullivan S."/>
            <person name="Sone E.D."/>
            <person name="Koren S."/>
            <person name="Silverstein K.A.T."/>
            <person name="Beckman K.B."/>
            <person name="Gohl D.M."/>
        </authorList>
    </citation>
    <scope>NUCLEOTIDE SEQUENCE</scope>
    <source>
        <strain evidence="1">Duluth1</strain>
        <tissue evidence="1">Whole animal</tissue>
    </source>
</reference>
<evidence type="ECO:0000313" key="1">
    <source>
        <dbReference type="EMBL" id="KAH3699612.1"/>
    </source>
</evidence>
<dbReference type="EMBL" id="JAIWYP010000015">
    <property type="protein sequence ID" value="KAH3699612.1"/>
    <property type="molecule type" value="Genomic_DNA"/>
</dbReference>
<keyword evidence="2" id="KW-1185">Reference proteome</keyword>
<gene>
    <name evidence="1" type="ORF">DPMN_074570</name>
</gene>
<name>A0A9D3YFM3_DREPO</name>
<sequence length="54" mass="6049">MSYLNGVTILDLCAAGNLVIRGSVFHNRMIHKATAVSPDMSTENQLCIARRFRR</sequence>
<dbReference type="Proteomes" id="UP000828390">
    <property type="component" value="Unassembled WGS sequence"/>
</dbReference>
<accession>A0A9D3YFM3</accession>
<evidence type="ECO:0000313" key="2">
    <source>
        <dbReference type="Proteomes" id="UP000828390"/>
    </source>
</evidence>
<comment type="caution">
    <text evidence="1">The sequence shown here is derived from an EMBL/GenBank/DDBJ whole genome shotgun (WGS) entry which is preliminary data.</text>
</comment>
<reference evidence="1" key="2">
    <citation type="submission" date="2020-11" db="EMBL/GenBank/DDBJ databases">
        <authorList>
            <person name="McCartney M.A."/>
            <person name="Auch B."/>
            <person name="Kono T."/>
            <person name="Mallez S."/>
            <person name="Becker A."/>
            <person name="Gohl D.M."/>
            <person name="Silverstein K.A.T."/>
            <person name="Koren S."/>
            <person name="Bechman K.B."/>
            <person name="Herman A."/>
            <person name="Abrahante J.E."/>
            <person name="Garbe J."/>
        </authorList>
    </citation>
    <scope>NUCLEOTIDE SEQUENCE</scope>
    <source>
        <strain evidence="1">Duluth1</strain>
        <tissue evidence="1">Whole animal</tissue>
    </source>
</reference>